<dbReference type="InterPro" id="IPR011991">
    <property type="entry name" value="ArsR-like_HTH"/>
</dbReference>
<geneLocation type="plasmid" evidence="2 3">
    <name>pMEFER01</name>
</geneLocation>
<organism evidence="2 3">
    <name type="scientific">Methanocaldococcus fervens (strain DSM 4213 / JCM 15782 / AG86)</name>
    <name type="common">Methanococcus fervens</name>
    <dbReference type="NCBI Taxonomy" id="573064"/>
    <lineage>
        <taxon>Archaea</taxon>
        <taxon>Methanobacteriati</taxon>
        <taxon>Methanobacteriota</taxon>
        <taxon>Methanomada group</taxon>
        <taxon>Methanococci</taxon>
        <taxon>Methanococcales</taxon>
        <taxon>Methanocaldococcaceae</taxon>
        <taxon>Methanocaldococcus</taxon>
    </lineage>
</organism>
<evidence type="ECO:0000256" key="1">
    <source>
        <dbReference type="SAM" id="Coils"/>
    </source>
</evidence>
<dbReference type="Proteomes" id="UP000001495">
    <property type="component" value="Plasmid pMEFER01"/>
</dbReference>
<gene>
    <name evidence="2" type="ORF">Mefer_1614</name>
</gene>
<proteinExistence type="predicted"/>
<feature type="coiled-coil region" evidence="1">
    <location>
        <begin position="19"/>
        <end position="98"/>
    </location>
</feature>
<evidence type="ECO:0000313" key="3">
    <source>
        <dbReference type="Proteomes" id="UP000001495"/>
    </source>
</evidence>
<sequence>MFRKLFIKYLGIDEYAKQIEELRDWKERNDLELKRLKEEVENLKKVNNSILEEVGNLRGELINVTNELSELKGGIDEINEIINKLKEIENRLLDLEKFTSGMYWNKKSAGGNLEDRIIGILSLRNSMCITELRDELGISVRTLYDVLSKMESSGKIERRKVGRKVYVRLKV</sequence>
<name>C7P9R0_METFA</name>
<dbReference type="KEGG" id="mfe:Mefer_1614"/>
<evidence type="ECO:0000313" key="2">
    <source>
        <dbReference type="EMBL" id="ACV25417.1"/>
    </source>
</evidence>
<dbReference type="eggNOG" id="arCOG08095">
    <property type="taxonomic scope" value="Archaea"/>
</dbReference>
<dbReference type="GeneID" id="8366322"/>
<dbReference type="RefSeq" id="WP_012795061.1">
    <property type="nucleotide sequence ID" value="NC_013157.1"/>
</dbReference>
<dbReference type="HOGENOM" id="CLU_1559478_0_0_2"/>
<dbReference type="InterPro" id="IPR036390">
    <property type="entry name" value="WH_DNA-bd_sf"/>
</dbReference>
<keyword evidence="1" id="KW-0175">Coiled coil</keyword>
<dbReference type="InterPro" id="IPR036388">
    <property type="entry name" value="WH-like_DNA-bd_sf"/>
</dbReference>
<reference evidence="2" key="1">
    <citation type="submission" date="2009-08" db="EMBL/GenBank/DDBJ databases">
        <title>Complete sequence of plasmid of Methanocaldococcus fervens AG86.</title>
        <authorList>
            <consortium name="US DOE Joint Genome Institute"/>
            <person name="Lucas S."/>
            <person name="Copeland A."/>
            <person name="Lapidus A."/>
            <person name="Glavina del Rio T."/>
            <person name="Tice H."/>
            <person name="Bruce D."/>
            <person name="Goodwin L."/>
            <person name="Pitluck S."/>
            <person name="Chertkov O."/>
            <person name="Detter J.C."/>
            <person name="Han C."/>
            <person name="Tapia R."/>
            <person name="Larimer F."/>
            <person name="Land M."/>
            <person name="Hauser L."/>
            <person name="Kyrpides N."/>
            <person name="Ovchinnikova G."/>
            <person name="Lupa-Sieprawska M."/>
            <person name="Whitman W.B."/>
        </authorList>
    </citation>
    <scope>NUCLEOTIDE SEQUENCE [LARGE SCALE GENOMIC DNA]</scope>
    <source>
        <strain evidence="2">AG86</strain>
        <plasmid evidence="2">pMEFER01</plasmid>
    </source>
</reference>
<dbReference type="AlphaFoldDB" id="C7P9R0"/>
<accession>C7P9R0</accession>
<dbReference type="CDD" id="cd00090">
    <property type="entry name" value="HTH_ARSR"/>
    <property type="match status" value="1"/>
</dbReference>
<dbReference type="Gene3D" id="6.10.250.3110">
    <property type="match status" value="1"/>
</dbReference>
<dbReference type="EMBL" id="CP001697">
    <property type="protein sequence ID" value="ACV25417.1"/>
    <property type="molecule type" value="Genomic_DNA"/>
</dbReference>
<dbReference type="Gene3D" id="1.10.10.10">
    <property type="entry name" value="Winged helix-like DNA-binding domain superfamily/Winged helix DNA-binding domain"/>
    <property type="match status" value="1"/>
</dbReference>
<dbReference type="SUPFAM" id="SSF46785">
    <property type="entry name" value="Winged helix' DNA-binding domain"/>
    <property type="match status" value="1"/>
</dbReference>
<keyword evidence="2" id="KW-0614">Plasmid</keyword>
<keyword evidence="3" id="KW-1185">Reference proteome</keyword>
<protein>
    <submittedName>
        <fullName evidence="2">Uncharacterized protein</fullName>
    </submittedName>
</protein>